<keyword evidence="8" id="KW-1278">Translocase</keyword>
<keyword evidence="9 16" id="KW-0249">Electron transport</keyword>
<geneLocation type="mitochondrion" evidence="19"/>
<evidence type="ECO:0000259" key="17">
    <source>
        <dbReference type="Pfam" id="PF00361"/>
    </source>
</evidence>
<evidence type="ECO:0000259" key="18">
    <source>
        <dbReference type="Pfam" id="PF01059"/>
    </source>
</evidence>
<dbReference type="InterPro" id="IPR001750">
    <property type="entry name" value="ND/Mrp_TM"/>
</dbReference>
<keyword evidence="14 16" id="KW-0472">Membrane</keyword>
<evidence type="ECO:0000256" key="8">
    <source>
        <dbReference type="ARBA" id="ARBA00022967"/>
    </source>
</evidence>
<feature type="domain" description="NADH:quinone oxidoreductase/Mrp antiporter transmembrane" evidence="17">
    <location>
        <begin position="107"/>
        <end position="396"/>
    </location>
</feature>
<keyword evidence="6 16" id="KW-0679">Respiratory chain</keyword>
<feature type="transmembrane region" description="Helical" evidence="16">
    <location>
        <begin position="21"/>
        <end position="40"/>
    </location>
</feature>
<comment type="subcellular location">
    <subcellularLocation>
        <location evidence="1 16">Mitochondrion membrane</location>
        <topology evidence="1 16">Multi-pass membrane protein</topology>
    </subcellularLocation>
</comment>
<dbReference type="GO" id="GO:0048039">
    <property type="term" value="F:ubiquinone binding"/>
    <property type="evidence" value="ECO:0007669"/>
    <property type="project" value="TreeGrafter"/>
</dbReference>
<gene>
    <name evidence="19" type="primary">ND4</name>
</gene>
<feature type="transmembrane region" description="Helical" evidence="16">
    <location>
        <begin position="213"/>
        <end position="232"/>
    </location>
</feature>
<proteinExistence type="inferred from homology"/>
<evidence type="ECO:0000256" key="2">
    <source>
        <dbReference type="ARBA" id="ARBA00009025"/>
    </source>
</evidence>
<feature type="transmembrane region" description="Helical" evidence="16">
    <location>
        <begin position="252"/>
        <end position="271"/>
    </location>
</feature>
<evidence type="ECO:0000256" key="3">
    <source>
        <dbReference type="ARBA" id="ARBA00012944"/>
    </source>
</evidence>
<keyword evidence="7 16" id="KW-0812">Transmembrane</keyword>
<dbReference type="Pfam" id="PF00361">
    <property type="entry name" value="Proton_antipo_M"/>
    <property type="match status" value="1"/>
</dbReference>
<evidence type="ECO:0000256" key="6">
    <source>
        <dbReference type="ARBA" id="ARBA00022660"/>
    </source>
</evidence>
<feature type="transmembrane region" description="Helical" evidence="16">
    <location>
        <begin position="114"/>
        <end position="133"/>
    </location>
</feature>
<evidence type="ECO:0000256" key="12">
    <source>
        <dbReference type="ARBA" id="ARBA00023075"/>
    </source>
</evidence>
<comment type="similarity">
    <text evidence="2 16">Belongs to the complex I subunit 4 family.</text>
</comment>
<keyword evidence="13 16" id="KW-0496">Mitochondrion</keyword>
<evidence type="ECO:0000256" key="4">
    <source>
        <dbReference type="ARBA" id="ARBA00021006"/>
    </source>
</evidence>
<evidence type="ECO:0000256" key="14">
    <source>
        <dbReference type="ARBA" id="ARBA00023136"/>
    </source>
</evidence>
<dbReference type="PRINTS" id="PR01437">
    <property type="entry name" value="NUOXDRDTASE4"/>
</dbReference>
<dbReference type="GeneID" id="77421930"/>
<dbReference type="EMBL" id="MT628551">
    <property type="protein sequence ID" value="QLY89732.1"/>
    <property type="molecule type" value="Genomic_DNA"/>
</dbReference>
<evidence type="ECO:0000256" key="16">
    <source>
        <dbReference type="RuleBase" id="RU003297"/>
    </source>
</evidence>
<evidence type="ECO:0000256" key="11">
    <source>
        <dbReference type="ARBA" id="ARBA00023027"/>
    </source>
</evidence>
<comment type="function">
    <text evidence="16">Core subunit of the mitochondrial membrane respiratory chain NADH dehydrogenase (Complex I) which catalyzes electron transfer from NADH through the respiratory chain, using ubiquinone as an electron acceptor. Essential for the catalytic activity and assembly of complex I.</text>
</comment>
<name>A0A7D6WF82_9ANNE</name>
<feature type="transmembrane region" description="Helical" evidence="16">
    <location>
        <begin position="378"/>
        <end position="403"/>
    </location>
</feature>
<comment type="catalytic activity">
    <reaction evidence="15 16">
        <text>a ubiquinone + NADH + 5 H(+)(in) = a ubiquinol + NAD(+) + 4 H(+)(out)</text>
        <dbReference type="Rhea" id="RHEA:29091"/>
        <dbReference type="Rhea" id="RHEA-COMP:9565"/>
        <dbReference type="Rhea" id="RHEA-COMP:9566"/>
        <dbReference type="ChEBI" id="CHEBI:15378"/>
        <dbReference type="ChEBI" id="CHEBI:16389"/>
        <dbReference type="ChEBI" id="CHEBI:17976"/>
        <dbReference type="ChEBI" id="CHEBI:57540"/>
        <dbReference type="ChEBI" id="CHEBI:57945"/>
        <dbReference type="EC" id="7.1.1.2"/>
    </reaction>
</comment>
<evidence type="ECO:0000256" key="7">
    <source>
        <dbReference type="ARBA" id="ARBA00022692"/>
    </source>
</evidence>
<feature type="domain" description="NADH:ubiquinone oxidoreductase chain 4 N-terminal" evidence="18">
    <location>
        <begin position="4"/>
        <end position="103"/>
    </location>
</feature>
<keyword evidence="5 16" id="KW-0813">Transport</keyword>
<dbReference type="PANTHER" id="PTHR43507">
    <property type="entry name" value="NADH-UBIQUINONE OXIDOREDUCTASE CHAIN 4"/>
    <property type="match status" value="1"/>
</dbReference>
<dbReference type="EC" id="7.1.1.2" evidence="3 16"/>
<dbReference type="PANTHER" id="PTHR43507:SF20">
    <property type="entry name" value="NADH-UBIQUINONE OXIDOREDUCTASE CHAIN 4"/>
    <property type="match status" value="1"/>
</dbReference>
<dbReference type="InterPro" id="IPR000260">
    <property type="entry name" value="NADH4_N"/>
</dbReference>
<feature type="transmembrane region" description="Helical" evidence="16">
    <location>
        <begin position="183"/>
        <end position="201"/>
    </location>
</feature>
<evidence type="ECO:0000256" key="10">
    <source>
        <dbReference type="ARBA" id="ARBA00022989"/>
    </source>
</evidence>
<keyword evidence="11 16" id="KW-0520">NAD</keyword>
<feature type="transmembrane region" description="Helical" evidence="16">
    <location>
        <begin position="303"/>
        <end position="324"/>
    </location>
</feature>
<evidence type="ECO:0000313" key="19">
    <source>
        <dbReference type="EMBL" id="QLY89732.1"/>
    </source>
</evidence>
<dbReference type="GO" id="GO:0031966">
    <property type="term" value="C:mitochondrial membrane"/>
    <property type="evidence" value="ECO:0007669"/>
    <property type="project" value="UniProtKB-SubCell"/>
</dbReference>
<dbReference type="CTD" id="4538"/>
<feature type="transmembrane region" description="Helical" evidence="16">
    <location>
        <begin position="89"/>
        <end position="108"/>
    </location>
</feature>
<dbReference type="AlphaFoldDB" id="A0A7D6WF82"/>
<sequence length="452" mass="51124">MLTLKFIMFTLTLLPALTMQSWNYIPLILMIMAMSLLLLYSNTSVYSNFSYMESFDNISLTLMSLSAWIAGMMIIASTKIYNMKNRSTLFLNLILALLFILMLCFSASNMLLFYIWFEASLIPTVMLILIWGYQPERMQAAMYFMMYTVTASLPMLATFFMLFNQSKTPYMYMWMMFSFPSNIALPELIWVFMIMGFMVKLPMYTVHLWLPKAHVEAPVAGSMILAAILLKLGGYGLMRVSFLLPYESSKILPVYSSVAIMGALLTSLICLRQSDLKSLIAYSSIGHMGLMLCAMLSNSVWGMTGALTMMIAHGLVSSAMFVMANMNYDLFSTRSIILSKGVLIFSPTMSMFWFLFMAMNMSTPPSINLFSEVLLITASTYISMNLMIPLALLTFMTAAYSLYMYSTMNHGLMNSYSNSYNALNSKDMTILLLHLIPSLMLIAKPEILISLI</sequence>
<evidence type="ECO:0000256" key="9">
    <source>
        <dbReference type="ARBA" id="ARBA00022982"/>
    </source>
</evidence>
<feature type="transmembrane region" description="Helical" evidence="16">
    <location>
        <begin position="278"/>
        <end position="297"/>
    </location>
</feature>
<organism evidence="19">
    <name type="scientific">Lumbriculus variegatus</name>
    <dbReference type="NCBI Taxonomy" id="61662"/>
    <lineage>
        <taxon>Eukaryota</taxon>
        <taxon>Metazoa</taxon>
        <taxon>Spiralia</taxon>
        <taxon>Lophotrochozoa</taxon>
        <taxon>Annelida</taxon>
        <taxon>Clitellata</taxon>
        <taxon>Oligochaeta</taxon>
        <taxon>Lumbriculida</taxon>
        <taxon>Lumbriculidae</taxon>
        <taxon>Lumbriculus</taxon>
    </lineage>
</organism>
<evidence type="ECO:0000256" key="15">
    <source>
        <dbReference type="ARBA" id="ARBA00049551"/>
    </source>
</evidence>
<feature type="transmembrane region" description="Helical" evidence="16">
    <location>
        <begin position="60"/>
        <end position="77"/>
    </location>
</feature>
<feature type="transmembrane region" description="Helical" evidence="16">
    <location>
        <begin position="140"/>
        <end position="163"/>
    </location>
</feature>
<protein>
    <recommendedName>
        <fullName evidence="4 16">NADH-ubiquinone oxidoreductase chain 4</fullName>
        <ecNumber evidence="3 16">7.1.1.2</ecNumber>
    </recommendedName>
</protein>
<keyword evidence="12 16" id="KW-0830">Ubiquinone</keyword>
<feature type="transmembrane region" description="Helical" evidence="16">
    <location>
        <begin position="336"/>
        <end position="358"/>
    </location>
</feature>
<dbReference type="GO" id="GO:0015990">
    <property type="term" value="P:electron transport coupled proton transport"/>
    <property type="evidence" value="ECO:0007669"/>
    <property type="project" value="TreeGrafter"/>
</dbReference>
<evidence type="ECO:0000256" key="1">
    <source>
        <dbReference type="ARBA" id="ARBA00004225"/>
    </source>
</evidence>
<evidence type="ECO:0000256" key="5">
    <source>
        <dbReference type="ARBA" id="ARBA00022448"/>
    </source>
</evidence>
<evidence type="ECO:0000256" key="13">
    <source>
        <dbReference type="ARBA" id="ARBA00023128"/>
    </source>
</evidence>
<accession>A0A7D6WF82</accession>
<dbReference type="RefSeq" id="YP_010584255.1">
    <property type="nucleotide sequence ID" value="NC_069204.1"/>
</dbReference>
<dbReference type="GO" id="GO:0008137">
    <property type="term" value="F:NADH dehydrogenase (ubiquinone) activity"/>
    <property type="evidence" value="ECO:0007669"/>
    <property type="project" value="UniProtKB-UniRule"/>
</dbReference>
<keyword evidence="10 16" id="KW-1133">Transmembrane helix</keyword>
<dbReference type="InterPro" id="IPR003918">
    <property type="entry name" value="NADH_UbQ_OxRdtase"/>
</dbReference>
<dbReference type="GO" id="GO:0042773">
    <property type="term" value="P:ATP synthesis coupled electron transport"/>
    <property type="evidence" value="ECO:0007669"/>
    <property type="project" value="InterPro"/>
</dbReference>
<dbReference type="Pfam" id="PF01059">
    <property type="entry name" value="Oxidored_q5_N"/>
    <property type="match status" value="1"/>
</dbReference>
<reference evidence="19" key="1">
    <citation type="submission" date="2020-06" db="EMBL/GenBank/DDBJ databases">
        <title>DNAmark Project.</title>
        <authorList>
            <person name="Leerhoei F."/>
        </authorList>
    </citation>
    <scope>NUCLEOTIDE SEQUENCE</scope>
    <source>
        <strain evidence="19">DM1288</strain>
    </source>
</reference>
<dbReference type="GO" id="GO:0003954">
    <property type="term" value="F:NADH dehydrogenase activity"/>
    <property type="evidence" value="ECO:0007669"/>
    <property type="project" value="TreeGrafter"/>
</dbReference>